<dbReference type="Pfam" id="PF07715">
    <property type="entry name" value="Plug"/>
    <property type="match status" value="1"/>
</dbReference>
<accession>A0ABT3RPM4</accession>
<dbReference type="InterPro" id="IPR008969">
    <property type="entry name" value="CarboxyPept-like_regulatory"/>
</dbReference>
<evidence type="ECO:0000256" key="2">
    <source>
        <dbReference type="ARBA" id="ARBA00023136"/>
    </source>
</evidence>
<proteinExistence type="predicted"/>
<dbReference type="Gene3D" id="2.60.40.1120">
    <property type="entry name" value="Carboxypeptidase-like, regulatory domain"/>
    <property type="match status" value="1"/>
</dbReference>
<protein>
    <submittedName>
        <fullName evidence="6">TonB-dependent receptor</fullName>
    </submittedName>
</protein>
<feature type="chain" id="PRO_5046782065" evidence="4">
    <location>
        <begin position="20"/>
        <end position="722"/>
    </location>
</feature>
<dbReference type="SUPFAM" id="SSF56935">
    <property type="entry name" value="Porins"/>
    <property type="match status" value="1"/>
</dbReference>
<evidence type="ECO:0000256" key="1">
    <source>
        <dbReference type="ARBA" id="ARBA00004442"/>
    </source>
</evidence>
<keyword evidence="6" id="KW-0675">Receptor</keyword>
<reference evidence="6 7" key="1">
    <citation type="submission" date="2022-11" db="EMBL/GenBank/DDBJ databases">
        <title>The characterization of three novel Bacteroidetes species and genomic analysis of their roles in tidal elemental geochemical cycles.</title>
        <authorList>
            <person name="Ma K."/>
        </authorList>
    </citation>
    <scope>NUCLEOTIDE SEQUENCE [LARGE SCALE GENOMIC DNA]</scope>
    <source>
        <strain evidence="6 7">M17</strain>
    </source>
</reference>
<keyword evidence="3" id="KW-0998">Cell outer membrane</keyword>
<dbReference type="RefSeq" id="WP_266056138.1">
    <property type="nucleotide sequence ID" value="NZ_JAPFQN010000004.1"/>
</dbReference>
<evidence type="ECO:0000256" key="4">
    <source>
        <dbReference type="SAM" id="SignalP"/>
    </source>
</evidence>
<dbReference type="Gene3D" id="2.40.170.20">
    <property type="entry name" value="TonB-dependent receptor, beta-barrel domain"/>
    <property type="match status" value="1"/>
</dbReference>
<feature type="signal peptide" evidence="4">
    <location>
        <begin position="1"/>
        <end position="19"/>
    </location>
</feature>
<name>A0ABT3RPM4_9BACT</name>
<comment type="subcellular location">
    <subcellularLocation>
        <location evidence="1">Cell outer membrane</location>
    </subcellularLocation>
</comment>
<keyword evidence="7" id="KW-1185">Reference proteome</keyword>
<dbReference type="EMBL" id="JAPFQN010000004">
    <property type="protein sequence ID" value="MCX2743734.1"/>
    <property type="molecule type" value="Genomic_DNA"/>
</dbReference>
<evidence type="ECO:0000313" key="7">
    <source>
        <dbReference type="Proteomes" id="UP001209885"/>
    </source>
</evidence>
<sequence>MKTLFYLLLTLFTFEIALAQVTVKGTVTDKKGAAIIGANIYIKGTYDGASTDVNGNFHFKTDSHGEHILVVTFIGYKPIHQPVDLKAELSEFKFILEESINELKAVVISAGSFGASDEARQEVLKPMDIVTTAGATADIAGALNTLPGTQAVGEQGRLFVRGGSGHETKTFIDGMQVLNAYNSTIPNTPGRGRFSPMMFKGASFSTGGYSAEYGQALSSALILNTKDAPNHDRIDIGLMSVGMSAGGTKVNDKNSVSGKIQYINLTPYFTLIEQKIPMDKAPEALEANFAFRQQVNKDGMLKVYGNINQSSLVSQLAEIDEPNTYHRFSLENKYRYLNASYKDILNKNWSLHSGISYTLNNDIIGMDTAQVNEKEKGFHLKTVLGYDHSNQLGIKFGMEVFKRNYQQQFNSLSNQQTGSLNFDETILAGFSEVEFYASNNFITKAGLRFEHNSLNNDQLFAPRISMAYKTGENSQISMAVGQFHQTAENQWVKINPELGVEKANHYLINYQWQNEGRILRGEIYYKDYADLVKFDQNQSQQPEVYTNQGSGYARGFDLFWRDNKTFKQVDYWVSYSYLDTKRDYLNFPHLAVPTFASKHNFSIVYKHFIEKIKTQVGMSYNFASGRPYHDPNSTGFNSGKTRSYHDLSMNFSYLLRSNVIIHGSITNIPGIKNVFGYEYSNTPDESGQYNRRAITPMAPRFIFLGVFITLSKNKTLNELPNL</sequence>
<keyword evidence="4" id="KW-0732">Signal</keyword>
<comment type="caution">
    <text evidence="6">The sequence shown here is derived from an EMBL/GenBank/DDBJ whole genome shotgun (WGS) entry which is preliminary data.</text>
</comment>
<dbReference type="InterPro" id="IPR012910">
    <property type="entry name" value="Plug_dom"/>
</dbReference>
<evidence type="ECO:0000313" key="6">
    <source>
        <dbReference type="EMBL" id="MCX2743734.1"/>
    </source>
</evidence>
<evidence type="ECO:0000259" key="5">
    <source>
        <dbReference type="Pfam" id="PF07715"/>
    </source>
</evidence>
<dbReference type="Proteomes" id="UP001209885">
    <property type="component" value="Unassembled WGS sequence"/>
</dbReference>
<dbReference type="SUPFAM" id="SSF49464">
    <property type="entry name" value="Carboxypeptidase regulatory domain-like"/>
    <property type="match status" value="1"/>
</dbReference>
<gene>
    <name evidence="6" type="ORF">OO013_07655</name>
</gene>
<feature type="domain" description="TonB-dependent receptor plug" evidence="5">
    <location>
        <begin position="135"/>
        <end position="215"/>
    </location>
</feature>
<dbReference type="InterPro" id="IPR036942">
    <property type="entry name" value="Beta-barrel_TonB_sf"/>
</dbReference>
<dbReference type="Pfam" id="PF13715">
    <property type="entry name" value="CarbopepD_reg_2"/>
    <property type="match status" value="1"/>
</dbReference>
<keyword evidence="2" id="KW-0472">Membrane</keyword>
<evidence type="ECO:0000256" key="3">
    <source>
        <dbReference type="ARBA" id="ARBA00023237"/>
    </source>
</evidence>
<organism evidence="6 7">
    <name type="scientific">Mangrovivirga halotolerans</name>
    <dbReference type="NCBI Taxonomy" id="2993936"/>
    <lineage>
        <taxon>Bacteria</taxon>
        <taxon>Pseudomonadati</taxon>
        <taxon>Bacteroidota</taxon>
        <taxon>Cytophagia</taxon>
        <taxon>Cytophagales</taxon>
        <taxon>Mangrovivirgaceae</taxon>
        <taxon>Mangrovivirga</taxon>
    </lineage>
</organism>